<reference evidence="3 4" key="1">
    <citation type="submission" date="2016-07" db="EMBL/GenBank/DDBJ databases">
        <title>Pervasive Adenine N6-methylation of Active Genes in Fungi.</title>
        <authorList>
            <consortium name="DOE Joint Genome Institute"/>
            <person name="Mondo S.J."/>
            <person name="Dannebaum R.O."/>
            <person name="Kuo R.C."/>
            <person name="Labutti K."/>
            <person name="Haridas S."/>
            <person name="Kuo A."/>
            <person name="Salamov A."/>
            <person name="Ahrendt S.R."/>
            <person name="Lipzen A."/>
            <person name="Sullivan W."/>
            <person name="Andreopoulos W.B."/>
            <person name="Clum A."/>
            <person name="Lindquist E."/>
            <person name="Daum C."/>
            <person name="Ramamoorthy G.K."/>
            <person name="Gryganskyi A."/>
            <person name="Culley D."/>
            <person name="Magnuson J.K."/>
            <person name="James T.Y."/>
            <person name="O'Malley M.A."/>
            <person name="Stajich J.E."/>
            <person name="Spatafora J.W."/>
            <person name="Visel A."/>
            <person name="Grigoriev I.V."/>
        </authorList>
    </citation>
    <scope>NUCLEOTIDE SEQUENCE [LARGE SCALE GENOMIC DNA]</scope>
    <source>
        <strain evidence="3 4">NRRL 1336</strain>
    </source>
</reference>
<evidence type="ECO:0000256" key="2">
    <source>
        <dbReference type="ARBA" id="ARBA00023242"/>
    </source>
</evidence>
<dbReference type="STRING" id="90262.A0A1X2IBT1"/>
<gene>
    <name evidence="3" type="ORF">BCR42DRAFT_418518</name>
</gene>
<organism evidence="3 4">
    <name type="scientific">Absidia repens</name>
    <dbReference type="NCBI Taxonomy" id="90262"/>
    <lineage>
        <taxon>Eukaryota</taxon>
        <taxon>Fungi</taxon>
        <taxon>Fungi incertae sedis</taxon>
        <taxon>Mucoromycota</taxon>
        <taxon>Mucoromycotina</taxon>
        <taxon>Mucoromycetes</taxon>
        <taxon>Mucorales</taxon>
        <taxon>Cunninghamellaceae</taxon>
        <taxon>Absidia</taxon>
    </lineage>
</organism>
<dbReference type="Proteomes" id="UP000193560">
    <property type="component" value="Unassembled WGS sequence"/>
</dbReference>
<dbReference type="PANTHER" id="PTHR13489:SF0">
    <property type="entry name" value="MINI-CHROMOSOME MAINTENANCE COMPLEX-BINDING PROTEIN"/>
    <property type="match status" value="1"/>
</dbReference>
<keyword evidence="4" id="KW-1185">Reference proteome</keyword>
<dbReference type="Pfam" id="PF09739">
    <property type="entry name" value="MCM_bind"/>
    <property type="match status" value="2"/>
</dbReference>
<keyword evidence="2" id="KW-0539">Nucleus</keyword>
<dbReference type="AlphaFoldDB" id="A0A1X2IBT1"/>
<comment type="subcellular location">
    <subcellularLocation>
        <location evidence="1">Nucleus</location>
    </subcellularLocation>
</comment>
<accession>A0A1X2IBT1</accession>
<proteinExistence type="predicted"/>
<evidence type="ECO:0000256" key="1">
    <source>
        <dbReference type="ARBA" id="ARBA00004123"/>
    </source>
</evidence>
<dbReference type="PANTHER" id="PTHR13489">
    <property type="entry name" value="MINI-CHROMOSOME MAINTENANCE COMPLEX-BINDING PROTEIN"/>
    <property type="match status" value="1"/>
</dbReference>
<evidence type="ECO:0000313" key="3">
    <source>
        <dbReference type="EMBL" id="ORZ13540.1"/>
    </source>
</evidence>
<sequence length="478" mass="53487">MLQDTGLGQEMFVSVYNKKQEDGVEKTMCHRYTDDLVDVETDQENAIPNEQLSERSIVYCVSPPGETQWVKNASYSSSDATEALNGTTIQDSSSSTKSTIQQKYPLVDEEHVSAIIKFYGDSDSLLTSTNLGGAEMATMDGHELFDSHLAQFKDTPVLHAITCKNVQGTMGVPFFTNTQLDDTLSQARDIRGPLIDYIATYFGGDKLVSEFVLLQLLSKVSIERHGLKIGQFCLNISNFNSDSSAQSIKNLVSSLVLHQVSIPLTLETLNKSRFSPQSVNEDLLSGVLQLVPGTHVIVDESELSEGQLGDTGVRNMQALINAIQHQKLTYGFPYSQFDFDVDLGFITLSTRKSLLPNQCTIAVKPAYPMDQSQEDNRSLPTKQQLDVFRMFLQVLRNASYEIPESISQYIQDDFVKERKQASEQQMPLPSQDDLMLRMNLCRLVALSFGEQTLTKDTYDYAVQLDQLRKSRNLEMTTP</sequence>
<name>A0A1X2IBT1_9FUNG</name>
<evidence type="ECO:0000313" key="4">
    <source>
        <dbReference type="Proteomes" id="UP000193560"/>
    </source>
</evidence>
<dbReference type="GO" id="GO:0006261">
    <property type="term" value="P:DNA-templated DNA replication"/>
    <property type="evidence" value="ECO:0007669"/>
    <property type="project" value="TreeGrafter"/>
</dbReference>
<dbReference type="GO" id="GO:0005634">
    <property type="term" value="C:nucleus"/>
    <property type="evidence" value="ECO:0007669"/>
    <property type="project" value="UniProtKB-SubCell"/>
</dbReference>
<dbReference type="OrthoDB" id="329666at2759"/>
<dbReference type="EMBL" id="MCGE01000016">
    <property type="protein sequence ID" value="ORZ13540.1"/>
    <property type="molecule type" value="Genomic_DNA"/>
</dbReference>
<protein>
    <submittedName>
        <fullName evidence="3">Putative alanine racemase-domain-containing protein</fullName>
    </submittedName>
</protein>
<dbReference type="GO" id="GO:0003682">
    <property type="term" value="F:chromatin binding"/>
    <property type="evidence" value="ECO:0007669"/>
    <property type="project" value="TreeGrafter"/>
</dbReference>
<dbReference type="InterPro" id="IPR019140">
    <property type="entry name" value="MCM_complex-bd"/>
</dbReference>
<comment type="caution">
    <text evidence="3">The sequence shown here is derived from an EMBL/GenBank/DDBJ whole genome shotgun (WGS) entry which is preliminary data.</text>
</comment>